<reference evidence="3" key="1">
    <citation type="submission" date="2011-12" db="EMBL/GenBank/DDBJ databases">
        <title>Role of KNOX genes in petal spur development.</title>
        <authorList>
            <person name="Box M.S."/>
            <person name="Glover B.J."/>
        </authorList>
    </citation>
    <scope>NUCLEOTIDE SEQUENCE</scope>
</reference>
<dbReference type="InterPro" id="IPR005539">
    <property type="entry name" value="ELK_dom"/>
</dbReference>
<protein>
    <submittedName>
        <fullName evidence="3">Knotted-like 1 protein</fullName>
    </submittedName>
</protein>
<gene>
    <name evidence="3" type="primary">KN1</name>
</gene>
<dbReference type="Pfam" id="PF03789">
    <property type="entry name" value="ELK"/>
    <property type="match status" value="1"/>
</dbReference>
<accession>H2EYS3</accession>
<organism evidence="3">
    <name type="scientific">Orchis italica</name>
    <dbReference type="NCBI Taxonomy" id="59334"/>
    <lineage>
        <taxon>Eukaryota</taxon>
        <taxon>Viridiplantae</taxon>
        <taxon>Streptophyta</taxon>
        <taxon>Embryophyta</taxon>
        <taxon>Tracheophyta</taxon>
        <taxon>Spermatophyta</taxon>
        <taxon>Magnoliopsida</taxon>
        <taxon>Liliopsida</taxon>
        <taxon>Asparagales</taxon>
        <taxon>Orchidaceae</taxon>
        <taxon>Orchidoideae</taxon>
        <taxon>Orchideae</taxon>
        <taxon>Orchidinae</taxon>
        <taxon>Orchis</taxon>
    </lineage>
</organism>
<comment type="subcellular location">
    <subcellularLocation>
        <location evidence="1">Nucleus</location>
    </subcellularLocation>
</comment>
<evidence type="ECO:0000256" key="1">
    <source>
        <dbReference type="PROSITE-ProRule" id="PRU00559"/>
    </source>
</evidence>
<keyword evidence="1" id="KW-0539">Nucleus</keyword>
<dbReference type="SMART" id="SM01188">
    <property type="entry name" value="ELK"/>
    <property type="match status" value="1"/>
</dbReference>
<dbReference type="EMBL" id="JQ229999">
    <property type="protein sequence ID" value="AEX56229.1"/>
    <property type="molecule type" value="mRNA"/>
</dbReference>
<dbReference type="AlphaFoldDB" id="H2EYS3"/>
<feature type="non-terminal residue" evidence="3">
    <location>
        <position position="1"/>
    </location>
</feature>
<feature type="non-terminal residue" evidence="3">
    <location>
        <position position="134"/>
    </location>
</feature>
<evidence type="ECO:0000259" key="2">
    <source>
        <dbReference type="PROSITE" id="PS51213"/>
    </source>
</evidence>
<dbReference type="GO" id="GO:0005634">
    <property type="term" value="C:nucleus"/>
    <property type="evidence" value="ECO:0007669"/>
    <property type="project" value="UniProtKB-SubCell"/>
</dbReference>
<dbReference type="InterPro" id="IPR005541">
    <property type="entry name" value="KNOX2"/>
</dbReference>
<evidence type="ECO:0000313" key="3">
    <source>
        <dbReference type="EMBL" id="AEX56229.1"/>
    </source>
</evidence>
<sequence>MEVYCGILVKYREEIARPVKEAAEFLREAESQLSCIVGGRSICSFSSTADDEKCGAAYSDSQEGLLLDPNSAGETVMEDKIWAEDRELKNQLLRKYNGYIGTLRRELSKKRKMGKLPKEARQKLLGWWEFHNKW</sequence>
<name>H2EYS3_9ASPA</name>
<comment type="similarity">
    <text evidence="1">Belongs to the TALE/KNOX homeobox family.</text>
</comment>
<dbReference type="Pfam" id="PF03791">
    <property type="entry name" value="KNOX2"/>
    <property type="match status" value="1"/>
</dbReference>
<feature type="domain" description="ELK" evidence="2">
    <location>
        <begin position="87"/>
        <end position="107"/>
    </location>
</feature>
<proteinExistence type="evidence at transcript level"/>
<dbReference type="PROSITE" id="PS51213">
    <property type="entry name" value="ELK"/>
    <property type="match status" value="1"/>
</dbReference>
<dbReference type="GO" id="GO:0003677">
    <property type="term" value="F:DNA binding"/>
    <property type="evidence" value="ECO:0007669"/>
    <property type="project" value="InterPro"/>
</dbReference>
<dbReference type="SMART" id="SM01256">
    <property type="entry name" value="KNOX2"/>
    <property type="match status" value="1"/>
</dbReference>